<feature type="region of interest" description="Disordered" evidence="6">
    <location>
        <begin position="1"/>
        <end position="27"/>
    </location>
</feature>
<proteinExistence type="inferred from homology"/>
<keyword evidence="9" id="KW-0966">Cell projection</keyword>
<dbReference type="InterPro" id="IPR025965">
    <property type="entry name" value="FlgD/Vpr_Ig-like"/>
</dbReference>
<dbReference type="RefSeq" id="WP_094200059.1">
    <property type="nucleotide sequence ID" value="NZ_NBIM01000001.1"/>
</dbReference>
<dbReference type="Pfam" id="PF03963">
    <property type="entry name" value="FlgD"/>
    <property type="match status" value="1"/>
</dbReference>
<dbReference type="Gene3D" id="2.60.40.4070">
    <property type="match status" value="1"/>
</dbReference>
<accession>A0A233RIR4</accession>
<dbReference type="OrthoDB" id="9785233at2"/>
<keyword evidence="10" id="KW-1185">Reference proteome</keyword>
<feature type="domain" description="FlgD/Vpr Ig-like" evidence="7">
    <location>
        <begin position="110"/>
        <end position="179"/>
    </location>
</feature>
<evidence type="ECO:0000259" key="8">
    <source>
        <dbReference type="Pfam" id="PF13861"/>
    </source>
</evidence>
<evidence type="ECO:0000256" key="4">
    <source>
        <dbReference type="ARBA" id="ARBA00024746"/>
    </source>
</evidence>
<keyword evidence="3 5" id="KW-1005">Bacterial flagellum biogenesis</keyword>
<dbReference type="Proteomes" id="UP000242757">
    <property type="component" value="Unassembled WGS sequence"/>
</dbReference>
<organism evidence="9 10">
    <name type="scientific">Oceanimonas doudoroffii</name>
    <dbReference type="NCBI Taxonomy" id="84158"/>
    <lineage>
        <taxon>Bacteria</taxon>
        <taxon>Pseudomonadati</taxon>
        <taxon>Pseudomonadota</taxon>
        <taxon>Gammaproteobacteria</taxon>
        <taxon>Aeromonadales</taxon>
        <taxon>Aeromonadaceae</taxon>
        <taxon>Oceanimonas</taxon>
    </lineage>
</organism>
<comment type="function">
    <text evidence="4 5">Required for flagellar hook formation. May act as a scaffolding protein.</text>
</comment>
<evidence type="ECO:0000256" key="6">
    <source>
        <dbReference type="SAM" id="MobiDB-lite"/>
    </source>
</evidence>
<keyword evidence="9" id="KW-0969">Cilium</keyword>
<dbReference type="Gene3D" id="2.30.30.910">
    <property type="match status" value="1"/>
</dbReference>
<dbReference type="EMBL" id="NBIM01000001">
    <property type="protein sequence ID" value="OXY83285.1"/>
    <property type="molecule type" value="Genomic_DNA"/>
</dbReference>
<evidence type="ECO:0000256" key="1">
    <source>
        <dbReference type="ARBA" id="ARBA00010577"/>
    </source>
</evidence>
<keyword evidence="9" id="KW-0282">Flagellum</keyword>
<dbReference type="AlphaFoldDB" id="A0A233RIR4"/>
<feature type="domain" description="FlgD Tudor-like" evidence="8">
    <location>
        <begin position="88"/>
        <end position="223"/>
    </location>
</feature>
<evidence type="ECO:0000256" key="2">
    <source>
        <dbReference type="ARBA" id="ARBA00016013"/>
    </source>
</evidence>
<reference evidence="9 10" key="1">
    <citation type="submission" date="2017-08" db="EMBL/GenBank/DDBJ databases">
        <title>A Genome Sequence of Oceanimonas doudoroffii ATCC 27123T.</title>
        <authorList>
            <person name="Brennan M.A."/>
            <person name="Maclea K.S."/>
            <person name="Mcclelland W.D."/>
            <person name="Trachtenberg A.M."/>
        </authorList>
    </citation>
    <scope>NUCLEOTIDE SEQUENCE [LARGE SCALE GENOMIC DNA]</scope>
    <source>
        <strain evidence="9 10">ATCC 27123</strain>
    </source>
</reference>
<evidence type="ECO:0000256" key="3">
    <source>
        <dbReference type="ARBA" id="ARBA00022795"/>
    </source>
</evidence>
<name>A0A233RIR4_9GAMM</name>
<dbReference type="Pfam" id="PF13861">
    <property type="entry name" value="FLgD_tudor"/>
    <property type="match status" value="1"/>
</dbReference>
<evidence type="ECO:0000256" key="5">
    <source>
        <dbReference type="RuleBase" id="RU362076"/>
    </source>
</evidence>
<dbReference type="InterPro" id="IPR005648">
    <property type="entry name" value="FlgD"/>
</dbReference>
<gene>
    <name evidence="9" type="ORF">B6S08_07275</name>
</gene>
<comment type="caution">
    <text evidence="9">The sequence shown here is derived from an EMBL/GenBank/DDBJ whole genome shotgun (WGS) entry which is preliminary data.</text>
</comment>
<protein>
    <recommendedName>
        <fullName evidence="2 5">Basal-body rod modification protein FlgD</fullName>
    </recommendedName>
</protein>
<evidence type="ECO:0000259" key="7">
    <source>
        <dbReference type="Pfam" id="PF13860"/>
    </source>
</evidence>
<evidence type="ECO:0000313" key="10">
    <source>
        <dbReference type="Proteomes" id="UP000242757"/>
    </source>
</evidence>
<dbReference type="GO" id="GO:0044781">
    <property type="term" value="P:bacterial-type flagellum organization"/>
    <property type="evidence" value="ECO:0007669"/>
    <property type="project" value="UniProtKB-UniRule"/>
</dbReference>
<dbReference type="Pfam" id="PF13860">
    <property type="entry name" value="FlgD_ig"/>
    <property type="match status" value="1"/>
</dbReference>
<comment type="similarity">
    <text evidence="1 5">Belongs to the FlgD family.</text>
</comment>
<evidence type="ECO:0000313" key="9">
    <source>
        <dbReference type="EMBL" id="OXY83285.1"/>
    </source>
</evidence>
<dbReference type="InterPro" id="IPR025963">
    <property type="entry name" value="FLgD_Tudor"/>
</dbReference>
<sequence length="232" mass="24813">MQVNNDYLNGLKWPGEQSPAEKAADNSRAKLEQEDFFALLTQQLAYQDPFKPADNSQMIAQMTSFSTADGINNMTQQLSGLSEVMTSSQALQASSLVGQKVLVPSAMAYWDNSEPVDGVVVAGEGATNVLIRIENEKGELVRTIPLDGKQRGNVNFTWDGLNEAGEPAPTGKYNIKVSGLVDNQREELSALAFARVDSVTLGSADSPTLVNLAGLGGLPLNQILEIASRKAA</sequence>